<proteinExistence type="predicted"/>
<gene>
    <name evidence="2" type="ORF">MNBD_GAMMA02-29</name>
</gene>
<dbReference type="InterPro" id="IPR001303">
    <property type="entry name" value="Aldolase_II/adducin_N"/>
</dbReference>
<dbReference type="Pfam" id="PF00596">
    <property type="entry name" value="Aldolase_II"/>
    <property type="match status" value="1"/>
</dbReference>
<feature type="domain" description="Class II aldolase/adducin N-terminal" evidence="1">
    <location>
        <begin position="1"/>
        <end position="143"/>
    </location>
</feature>
<evidence type="ECO:0000313" key="2">
    <source>
        <dbReference type="EMBL" id="VAW45704.1"/>
    </source>
</evidence>
<dbReference type="GO" id="GO:0051015">
    <property type="term" value="F:actin filament binding"/>
    <property type="evidence" value="ECO:0007669"/>
    <property type="project" value="TreeGrafter"/>
</dbReference>
<dbReference type="SMART" id="SM01007">
    <property type="entry name" value="Aldolase_II"/>
    <property type="match status" value="1"/>
</dbReference>
<dbReference type="AlphaFoldDB" id="A0A3B0WPT7"/>
<reference evidence="2" key="1">
    <citation type="submission" date="2018-06" db="EMBL/GenBank/DDBJ databases">
        <authorList>
            <person name="Zhirakovskaya E."/>
        </authorList>
    </citation>
    <scope>NUCLEOTIDE SEQUENCE</scope>
</reference>
<accession>A0A3B0WPT7</accession>
<sequence>GIHFSKICASGLVRMDHSGQIVEGQGLVNTAAFMIHSRIHAANPQVNAVAHAHSKYGKAWSTQGRLLEPTTQDACLFFETHSLFSNFTGVVHQQSEGDAIVATMKDQDVAVILQNHGLLTVGKDVDSAVSLFVQLERACENQLLIDQSQSKQLINEDVARKTQQFIGSDLVVWGGFQPLYQLIESIDPSFKN</sequence>
<dbReference type="EMBL" id="UOFA01000220">
    <property type="protein sequence ID" value="VAW45704.1"/>
    <property type="molecule type" value="Genomic_DNA"/>
</dbReference>
<protein>
    <submittedName>
        <fullName evidence="2">Ribulose-5-phosphate 4-epimerase and related epimerases and aldolases</fullName>
    </submittedName>
</protein>
<feature type="non-terminal residue" evidence="2">
    <location>
        <position position="1"/>
    </location>
</feature>
<evidence type="ECO:0000259" key="1">
    <source>
        <dbReference type="SMART" id="SM01007"/>
    </source>
</evidence>
<dbReference type="PANTHER" id="PTHR10672:SF3">
    <property type="entry name" value="PROTEIN HU-LI TAI SHAO"/>
    <property type="match status" value="1"/>
</dbReference>
<dbReference type="Gene3D" id="3.40.225.10">
    <property type="entry name" value="Class II aldolase/adducin N-terminal domain"/>
    <property type="match status" value="1"/>
</dbReference>
<organism evidence="2">
    <name type="scientific">hydrothermal vent metagenome</name>
    <dbReference type="NCBI Taxonomy" id="652676"/>
    <lineage>
        <taxon>unclassified sequences</taxon>
        <taxon>metagenomes</taxon>
        <taxon>ecological metagenomes</taxon>
    </lineage>
</organism>
<dbReference type="InterPro" id="IPR036409">
    <property type="entry name" value="Aldolase_II/adducin_N_sf"/>
</dbReference>
<dbReference type="PANTHER" id="PTHR10672">
    <property type="entry name" value="ADDUCIN"/>
    <property type="match status" value="1"/>
</dbReference>
<name>A0A3B0WPT7_9ZZZZ</name>
<dbReference type="GO" id="GO:0005856">
    <property type="term" value="C:cytoskeleton"/>
    <property type="evidence" value="ECO:0007669"/>
    <property type="project" value="TreeGrafter"/>
</dbReference>
<dbReference type="InterPro" id="IPR051017">
    <property type="entry name" value="Aldolase-II_Adducin_sf"/>
</dbReference>
<dbReference type="SUPFAM" id="SSF53639">
    <property type="entry name" value="AraD/HMP-PK domain-like"/>
    <property type="match status" value="1"/>
</dbReference>